<keyword evidence="6" id="KW-0732">Signal</keyword>
<evidence type="ECO:0000256" key="1">
    <source>
        <dbReference type="ARBA" id="ARBA00009995"/>
    </source>
</evidence>
<dbReference type="AlphaFoldDB" id="A0A915NT91"/>
<dbReference type="PANTHER" id="PTHR48043:SF68">
    <property type="entry name" value="GLUCURONOSYLTRANSFERASE"/>
    <property type="match status" value="1"/>
</dbReference>
<comment type="similarity">
    <text evidence="1">Belongs to the UDP-glycosyltransferase family.</text>
</comment>
<keyword evidence="4" id="KW-0808">Transferase</keyword>
<evidence type="ECO:0000313" key="8">
    <source>
        <dbReference type="WBParaSite" id="scf7180000421538.g7166"/>
    </source>
</evidence>
<feature type="region of interest" description="Disordered" evidence="5">
    <location>
        <begin position="460"/>
        <end position="542"/>
    </location>
</feature>
<protein>
    <recommendedName>
        <fullName evidence="2">glucuronosyltransferase</fullName>
        <ecNumber evidence="2">2.4.1.17</ecNumber>
    </recommendedName>
</protein>
<keyword evidence="7" id="KW-1185">Reference proteome</keyword>
<name>A0A915NT91_9BILA</name>
<accession>A0A915NT91</accession>
<feature type="signal peptide" evidence="6">
    <location>
        <begin position="1"/>
        <end position="21"/>
    </location>
</feature>
<evidence type="ECO:0000256" key="5">
    <source>
        <dbReference type="SAM" id="MobiDB-lite"/>
    </source>
</evidence>
<dbReference type="InterPro" id="IPR050271">
    <property type="entry name" value="UDP-glycosyltransferase"/>
</dbReference>
<evidence type="ECO:0000256" key="2">
    <source>
        <dbReference type="ARBA" id="ARBA00012544"/>
    </source>
</evidence>
<dbReference type="EC" id="2.4.1.17" evidence="2"/>
<evidence type="ECO:0000256" key="4">
    <source>
        <dbReference type="ARBA" id="ARBA00022679"/>
    </source>
</evidence>
<sequence length="1077" mass="123953">MKVFSLNFLLLFAIKLHQVEAGNCIRGVTQDTGGISQILQYFVIAQHVDHDDYSNQIHLNVGVEELYVQVNFEPQQGNQEALNLWETIFISSKHPDFNYLVQYQAVYFYQALIFDPANRPIYRSLSRQNFDLGIADIDQISSGFAVFTNLGITNTIATSATPASSPFYHFLGLAIPVEVPELYTAQPGDGLPNSEIRNDGSRRQNENIREIKHLITIYQQIYGNAYSNQNIPPLWQIIANVRYLLINHPQIVAYPRPINDKIGFIGGIAIDTHRFLDFYSKVMTADVIEPVWDVEDDEYSFLNNSECVVLVNFGTTITFHGINTNQLRSIFNAFRAHQNCNFIFRADSTIELYANHYLQVPNNVHLFYDDIDIKGILAQRNTKLAIMNCEQDSLNEIILDTKITSYGYLERAQQFARQLRTEQTQPIQIFLNAVENAINSNVPFDQSIQLRDIEFVDQDRGGHIEGHGEGSTSRGRHGEESTSRRGHIEGHSEGSTSRGRHSEGSTSRRRHSEGHSEGSISRRRHSEGSTRRSRLSRLSRGRSSDERPKILYLADSRDYSHMHLSARLANILDTNGYCVYFVIAIDVDQDYNQLNQFHLNDGLKKLYIQSECFVLVNFGPTSTFHGINQTQLESIFNAFREHQNCNFIFRADSTIELYANHYLQVPNNVHLFYDNIDIKGILASLSYGYLERAQQFARQLRTEQTQPIQIFLSAVENAINSNDPFDQSIQLRDIEFVDQERSRLSRLSRGRSSDERPSKISEYTRYKWYFVIAIDVDQDYNQLNQFHLNDGLKKLYIQVANLPQFENVDLWEKEFINSKVPEFTSIVQYQAVYFYQAIIHETNKSVLKRLEKTYFALGIADIGHNPSGFAIFYKLGITNMFATSATPASSPFYHFLGLAMPVEVPELYTARSGDGFINSEIRNDGSQRQNENIREIKHLIQIYIRRYGDSFFQENRLPPLWQIIANVRYLLINHSQIVAYPRPINDKIGFIGGIAIEQDKLRMFYSKAITDHSIEPDWDGEYEYGFYGRAQNFARQLNSQQPTPIQIFLNKVHDAINFDIPFDHSIQLGDIQFVNQE</sequence>
<feature type="chain" id="PRO_5036788504" description="glucuronosyltransferase" evidence="6">
    <location>
        <begin position="22"/>
        <end position="1077"/>
    </location>
</feature>
<evidence type="ECO:0000313" key="7">
    <source>
        <dbReference type="Proteomes" id="UP000887560"/>
    </source>
</evidence>
<dbReference type="Proteomes" id="UP000887560">
    <property type="component" value="Unplaced"/>
</dbReference>
<reference evidence="8" key="1">
    <citation type="submission" date="2022-11" db="UniProtKB">
        <authorList>
            <consortium name="WormBaseParasite"/>
        </authorList>
    </citation>
    <scope>IDENTIFICATION</scope>
</reference>
<organism evidence="7 8">
    <name type="scientific">Meloidogyne floridensis</name>
    <dbReference type="NCBI Taxonomy" id="298350"/>
    <lineage>
        <taxon>Eukaryota</taxon>
        <taxon>Metazoa</taxon>
        <taxon>Ecdysozoa</taxon>
        <taxon>Nematoda</taxon>
        <taxon>Chromadorea</taxon>
        <taxon>Rhabditida</taxon>
        <taxon>Tylenchina</taxon>
        <taxon>Tylenchomorpha</taxon>
        <taxon>Tylenchoidea</taxon>
        <taxon>Meloidogynidae</taxon>
        <taxon>Meloidogyninae</taxon>
        <taxon>Meloidogyne</taxon>
    </lineage>
</organism>
<evidence type="ECO:0000256" key="3">
    <source>
        <dbReference type="ARBA" id="ARBA00022676"/>
    </source>
</evidence>
<keyword evidence="3" id="KW-0328">Glycosyltransferase</keyword>
<dbReference type="GO" id="GO:0015020">
    <property type="term" value="F:glucuronosyltransferase activity"/>
    <property type="evidence" value="ECO:0007669"/>
    <property type="project" value="UniProtKB-EC"/>
</dbReference>
<dbReference type="WBParaSite" id="scf7180000421538.g7166">
    <property type="protein sequence ID" value="scf7180000421538.g7166"/>
    <property type="gene ID" value="scf7180000421538.g7166"/>
</dbReference>
<dbReference type="SUPFAM" id="SSF53756">
    <property type="entry name" value="UDP-Glycosyltransferase/glycogen phosphorylase"/>
    <property type="match status" value="2"/>
</dbReference>
<feature type="compositionally biased region" description="Basic and acidic residues" evidence="5">
    <location>
        <begin position="476"/>
        <end position="492"/>
    </location>
</feature>
<feature type="compositionally biased region" description="Basic residues" evidence="5">
    <location>
        <begin position="521"/>
        <end position="540"/>
    </location>
</feature>
<proteinExistence type="inferred from homology"/>
<dbReference type="Gene3D" id="3.40.50.2000">
    <property type="entry name" value="Glycogen Phosphorylase B"/>
    <property type="match status" value="1"/>
</dbReference>
<dbReference type="PANTHER" id="PTHR48043">
    <property type="entry name" value="EG:EG0003.4 PROTEIN-RELATED"/>
    <property type="match status" value="1"/>
</dbReference>
<evidence type="ECO:0000256" key="6">
    <source>
        <dbReference type="SAM" id="SignalP"/>
    </source>
</evidence>